<proteinExistence type="predicted"/>
<protein>
    <recommendedName>
        <fullName evidence="4">FtsX-like permease family protein</fullName>
    </recommendedName>
</protein>
<comment type="caution">
    <text evidence="2">The sequence shown here is derived from an EMBL/GenBank/DDBJ whole genome shotgun (WGS) entry which is preliminary data.</text>
</comment>
<reference evidence="2 3" key="1">
    <citation type="journal article" date="2020" name="Biotechnol. Biofuels">
        <title>New insights from the biogas microbiome by comprehensive genome-resolved metagenomics of nearly 1600 species originating from multiple anaerobic digesters.</title>
        <authorList>
            <person name="Campanaro S."/>
            <person name="Treu L."/>
            <person name="Rodriguez-R L.M."/>
            <person name="Kovalovszki A."/>
            <person name="Ziels R.M."/>
            <person name="Maus I."/>
            <person name="Zhu X."/>
            <person name="Kougias P.G."/>
            <person name="Basile A."/>
            <person name="Luo G."/>
            <person name="Schluter A."/>
            <person name="Konstantinidis K.T."/>
            <person name="Angelidaki I."/>
        </authorList>
    </citation>
    <scope>NUCLEOTIDE SEQUENCE [LARGE SCALE GENOMIC DNA]</scope>
    <source>
        <strain evidence="2">AS06rmzACSIP_421</strain>
    </source>
</reference>
<keyword evidence="1" id="KW-0812">Transmembrane</keyword>
<organism evidence="2 3">
    <name type="scientific">Candidatus Dojkabacteria bacterium</name>
    <dbReference type="NCBI Taxonomy" id="2099670"/>
    <lineage>
        <taxon>Bacteria</taxon>
        <taxon>Candidatus Dojkabacteria</taxon>
    </lineage>
</organism>
<feature type="transmembrane region" description="Helical" evidence="1">
    <location>
        <begin position="86"/>
        <end position="108"/>
    </location>
</feature>
<evidence type="ECO:0008006" key="4">
    <source>
        <dbReference type="Google" id="ProtNLM"/>
    </source>
</evidence>
<keyword evidence="1" id="KW-0472">Membrane</keyword>
<evidence type="ECO:0000313" key="3">
    <source>
        <dbReference type="Proteomes" id="UP000554004"/>
    </source>
</evidence>
<name>A0A847EUD7_9BACT</name>
<dbReference type="AlphaFoldDB" id="A0A847EUD7"/>
<dbReference type="Proteomes" id="UP000554004">
    <property type="component" value="Unassembled WGS sequence"/>
</dbReference>
<evidence type="ECO:0000256" key="1">
    <source>
        <dbReference type="SAM" id="Phobius"/>
    </source>
</evidence>
<sequence length="125" mass="13595">MVFLKLLKNNDIVIKTFLSLFVFCTLFSLDVNAETLEISTLQDWNSGVTNGVKSVVSDFGVGKLLSILISVLAIAQGGQALDVTHIPFFLALGLMVVSVFVGIVTGWYPAERAKKISALNALRYE</sequence>
<gene>
    <name evidence="2" type="ORF">GX618_03680</name>
</gene>
<accession>A0A847EUD7</accession>
<dbReference type="EMBL" id="JAAZAL010000128">
    <property type="protein sequence ID" value="NLE31342.1"/>
    <property type="molecule type" value="Genomic_DNA"/>
</dbReference>
<keyword evidence="1" id="KW-1133">Transmembrane helix</keyword>
<evidence type="ECO:0000313" key="2">
    <source>
        <dbReference type="EMBL" id="NLE31342.1"/>
    </source>
</evidence>